<accession>A0AAE0FQ68</accession>
<proteinExistence type="predicted"/>
<keyword evidence="2" id="KW-1185">Reference proteome</keyword>
<evidence type="ECO:0000313" key="2">
    <source>
        <dbReference type="Proteomes" id="UP001190700"/>
    </source>
</evidence>
<name>A0AAE0FQ68_9CHLO</name>
<dbReference type="Proteomes" id="UP001190700">
    <property type="component" value="Unassembled WGS sequence"/>
</dbReference>
<protein>
    <submittedName>
        <fullName evidence="1">Uncharacterized protein</fullName>
    </submittedName>
</protein>
<gene>
    <name evidence="1" type="ORF">CYMTET_27238</name>
</gene>
<comment type="caution">
    <text evidence="1">The sequence shown here is derived from an EMBL/GenBank/DDBJ whole genome shotgun (WGS) entry which is preliminary data.</text>
</comment>
<reference evidence="1 2" key="1">
    <citation type="journal article" date="2015" name="Genome Biol. Evol.">
        <title>Comparative Genomics of a Bacterivorous Green Alga Reveals Evolutionary Causalities and Consequences of Phago-Mixotrophic Mode of Nutrition.</title>
        <authorList>
            <person name="Burns J.A."/>
            <person name="Paasch A."/>
            <person name="Narechania A."/>
            <person name="Kim E."/>
        </authorList>
    </citation>
    <scope>NUCLEOTIDE SEQUENCE [LARGE SCALE GENOMIC DNA]</scope>
    <source>
        <strain evidence="1 2">PLY_AMNH</strain>
    </source>
</reference>
<dbReference type="EMBL" id="LGRX02014873">
    <property type="protein sequence ID" value="KAK3263996.1"/>
    <property type="molecule type" value="Genomic_DNA"/>
</dbReference>
<organism evidence="1 2">
    <name type="scientific">Cymbomonas tetramitiformis</name>
    <dbReference type="NCBI Taxonomy" id="36881"/>
    <lineage>
        <taxon>Eukaryota</taxon>
        <taxon>Viridiplantae</taxon>
        <taxon>Chlorophyta</taxon>
        <taxon>Pyramimonadophyceae</taxon>
        <taxon>Pyramimonadales</taxon>
        <taxon>Pyramimonadaceae</taxon>
        <taxon>Cymbomonas</taxon>
    </lineage>
</organism>
<sequence>MDELKVHHDCQDTQLRKYQAGVDLYSLGGLSQRRALPGAEPFLPLDGIVPSEPLVLLAAPQSSAQPFVYLSFKVEPVDVGDKPSPITIFSSWPTIVDQLWTKTSAASLEAAKTSIKKWKERMSKLGEHGGSVLGTTSRACRMAAAFHGDPDRVYLARGAACGVGFPFSQVPENTFYTVATYVSKEHWLAMQAEILKEKKANNIVRVLMHWKVQGICAAGTVEKERKGVFKCRPVWGYSRAEDVGVSSRIDLSIDFFLGTLLSTDDGACTASISEDGIPVVQTKVDKIRRLGALGPPPRCLGPSWRALDLLAFSGQVVYGLSPCTRGIRPLPNCIASEDDVYSDLLSRCQVAEFKRRFKEDRQISVWIEDEQLDKIETLTAVLEVERYAHTTQSSYSTGARSFVSFCISGRSWGYLTDMLPAADDVLAKRIVFHSQWLTGQTIHRQEIHIRLKPLTHAVFVSIFRTLAKRAGLDPAGYTGHSFCWGGATAAFRVRDALIQIHEDWASECYKLHSTAS</sequence>
<evidence type="ECO:0000313" key="1">
    <source>
        <dbReference type="EMBL" id="KAK3263996.1"/>
    </source>
</evidence>
<dbReference type="AlphaFoldDB" id="A0AAE0FQ68"/>